<evidence type="ECO:0008006" key="3">
    <source>
        <dbReference type="Google" id="ProtNLM"/>
    </source>
</evidence>
<protein>
    <recommendedName>
        <fullName evidence="3">RNase H type-1 domain-containing protein</fullName>
    </recommendedName>
</protein>
<dbReference type="SUPFAM" id="SSF53098">
    <property type="entry name" value="Ribonuclease H-like"/>
    <property type="match status" value="1"/>
</dbReference>
<dbReference type="Proteomes" id="UP000235672">
    <property type="component" value="Unassembled WGS sequence"/>
</dbReference>
<evidence type="ECO:0000313" key="2">
    <source>
        <dbReference type="Proteomes" id="UP000235672"/>
    </source>
</evidence>
<dbReference type="GO" id="GO:0003676">
    <property type="term" value="F:nucleic acid binding"/>
    <property type="evidence" value="ECO:0007669"/>
    <property type="project" value="InterPro"/>
</dbReference>
<sequence>MKFALRTVKEFSLAAGIKLLVLKVSSNYLPQHMEDTVFRWEKNSYCNCWGQRVVHEELFRELQQPFLTLENEGTEVKLWRVARKLNKFAEKLAKSAR</sequence>
<name>A0A2J6PUB0_9HELO</name>
<gene>
    <name evidence="1" type="ORF">NA56DRAFT_707358</name>
</gene>
<evidence type="ECO:0000313" key="1">
    <source>
        <dbReference type="EMBL" id="PMD17624.1"/>
    </source>
</evidence>
<dbReference type="AlphaFoldDB" id="A0A2J6PUB0"/>
<proteinExistence type="predicted"/>
<dbReference type="InterPro" id="IPR012337">
    <property type="entry name" value="RNaseH-like_sf"/>
</dbReference>
<dbReference type="EMBL" id="KZ613498">
    <property type="protein sequence ID" value="PMD17624.1"/>
    <property type="molecule type" value="Genomic_DNA"/>
</dbReference>
<keyword evidence="2" id="KW-1185">Reference proteome</keyword>
<dbReference type="Gene3D" id="3.30.420.10">
    <property type="entry name" value="Ribonuclease H-like superfamily/Ribonuclease H"/>
    <property type="match status" value="1"/>
</dbReference>
<accession>A0A2J6PUB0</accession>
<dbReference type="InterPro" id="IPR036397">
    <property type="entry name" value="RNaseH_sf"/>
</dbReference>
<dbReference type="OrthoDB" id="245563at2759"/>
<organism evidence="1 2">
    <name type="scientific">Hyaloscypha hepaticicola</name>
    <dbReference type="NCBI Taxonomy" id="2082293"/>
    <lineage>
        <taxon>Eukaryota</taxon>
        <taxon>Fungi</taxon>
        <taxon>Dikarya</taxon>
        <taxon>Ascomycota</taxon>
        <taxon>Pezizomycotina</taxon>
        <taxon>Leotiomycetes</taxon>
        <taxon>Helotiales</taxon>
        <taxon>Hyaloscyphaceae</taxon>
        <taxon>Hyaloscypha</taxon>
    </lineage>
</organism>
<reference evidence="1 2" key="1">
    <citation type="submission" date="2016-05" db="EMBL/GenBank/DDBJ databases">
        <title>A degradative enzymes factory behind the ericoid mycorrhizal symbiosis.</title>
        <authorList>
            <consortium name="DOE Joint Genome Institute"/>
            <person name="Martino E."/>
            <person name="Morin E."/>
            <person name="Grelet G."/>
            <person name="Kuo A."/>
            <person name="Kohler A."/>
            <person name="Daghino S."/>
            <person name="Barry K."/>
            <person name="Choi C."/>
            <person name="Cichocki N."/>
            <person name="Clum A."/>
            <person name="Copeland A."/>
            <person name="Hainaut M."/>
            <person name="Haridas S."/>
            <person name="Labutti K."/>
            <person name="Lindquist E."/>
            <person name="Lipzen A."/>
            <person name="Khouja H.-R."/>
            <person name="Murat C."/>
            <person name="Ohm R."/>
            <person name="Olson A."/>
            <person name="Spatafora J."/>
            <person name="Veneault-Fourrey C."/>
            <person name="Henrissat B."/>
            <person name="Grigoriev I."/>
            <person name="Martin F."/>
            <person name="Perotto S."/>
        </authorList>
    </citation>
    <scope>NUCLEOTIDE SEQUENCE [LARGE SCALE GENOMIC DNA]</scope>
    <source>
        <strain evidence="1 2">UAMH 7357</strain>
    </source>
</reference>